<feature type="domain" description="PDZ" evidence="15">
    <location>
        <begin position="684"/>
        <end position="771"/>
    </location>
</feature>
<keyword evidence="11" id="KW-0965">Cell junction</keyword>
<evidence type="ECO:0000256" key="7">
    <source>
        <dbReference type="ARBA" id="ARBA00022553"/>
    </source>
</evidence>
<evidence type="ECO:0000256" key="8">
    <source>
        <dbReference type="ARBA" id="ARBA00022614"/>
    </source>
</evidence>
<feature type="region of interest" description="Disordered" evidence="14">
    <location>
        <begin position="2194"/>
        <end position="2252"/>
    </location>
</feature>
<feature type="compositionally biased region" description="Basic and acidic residues" evidence="14">
    <location>
        <begin position="961"/>
        <end position="970"/>
    </location>
</feature>
<dbReference type="Gene3D" id="2.30.42.10">
    <property type="match status" value="4"/>
</dbReference>
<dbReference type="InterPro" id="IPR050614">
    <property type="entry name" value="Synaptic_Scaffolding_LAP-MAGUK"/>
</dbReference>
<evidence type="ECO:0000313" key="17">
    <source>
        <dbReference type="Proteomes" id="UP001153636"/>
    </source>
</evidence>
<reference evidence="16" key="1">
    <citation type="submission" date="2022-01" db="EMBL/GenBank/DDBJ databases">
        <authorList>
            <person name="King R."/>
        </authorList>
    </citation>
    <scope>NUCLEOTIDE SEQUENCE</scope>
</reference>
<evidence type="ECO:0000256" key="13">
    <source>
        <dbReference type="ARBA" id="ARBA00023136"/>
    </source>
</evidence>
<feature type="compositionally biased region" description="Acidic residues" evidence="14">
    <location>
        <begin position="563"/>
        <end position="576"/>
    </location>
</feature>
<evidence type="ECO:0000256" key="1">
    <source>
        <dbReference type="ARBA" id="ARBA00004202"/>
    </source>
</evidence>
<organism evidence="16 17">
    <name type="scientific">Psylliodes chrysocephalus</name>
    <dbReference type="NCBI Taxonomy" id="3402493"/>
    <lineage>
        <taxon>Eukaryota</taxon>
        <taxon>Metazoa</taxon>
        <taxon>Ecdysozoa</taxon>
        <taxon>Arthropoda</taxon>
        <taxon>Hexapoda</taxon>
        <taxon>Insecta</taxon>
        <taxon>Pterygota</taxon>
        <taxon>Neoptera</taxon>
        <taxon>Endopterygota</taxon>
        <taxon>Coleoptera</taxon>
        <taxon>Polyphaga</taxon>
        <taxon>Cucujiformia</taxon>
        <taxon>Chrysomeloidea</taxon>
        <taxon>Chrysomelidae</taxon>
        <taxon>Galerucinae</taxon>
        <taxon>Alticini</taxon>
        <taxon>Psylliodes</taxon>
    </lineage>
</organism>
<evidence type="ECO:0000256" key="9">
    <source>
        <dbReference type="ARBA" id="ARBA00022737"/>
    </source>
</evidence>
<dbReference type="GO" id="GO:0014069">
    <property type="term" value="C:postsynaptic density"/>
    <property type="evidence" value="ECO:0007669"/>
    <property type="project" value="TreeGrafter"/>
</dbReference>
<dbReference type="FunFam" id="2.30.42.10:FF:000074">
    <property type="entry name" value="protein scribble homolog isoform X2"/>
    <property type="match status" value="1"/>
</dbReference>
<gene>
    <name evidence="16" type="ORF">PSYICH_LOCUS10371</name>
</gene>
<feature type="compositionally biased region" description="Low complexity" evidence="14">
    <location>
        <begin position="1011"/>
        <end position="1025"/>
    </location>
</feature>
<feature type="domain" description="PDZ" evidence="15">
    <location>
        <begin position="1253"/>
        <end position="1345"/>
    </location>
</feature>
<dbReference type="SMART" id="SM00364">
    <property type="entry name" value="LRR_BAC"/>
    <property type="match status" value="13"/>
</dbReference>
<dbReference type="PANTHER" id="PTHR23119:SF44">
    <property type="entry name" value="PROTEIN LAP4"/>
    <property type="match status" value="1"/>
</dbReference>
<dbReference type="GO" id="GO:0045197">
    <property type="term" value="P:establishment or maintenance of epithelial cell apical/basal polarity"/>
    <property type="evidence" value="ECO:0007669"/>
    <property type="project" value="TreeGrafter"/>
</dbReference>
<evidence type="ECO:0000256" key="2">
    <source>
        <dbReference type="ARBA" id="ARBA00004282"/>
    </source>
</evidence>
<feature type="compositionally biased region" description="Acidic residues" evidence="14">
    <location>
        <begin position="455"/>
        <end position="466"/>
    </location>
</feature>
<keyword evidence="8" id="KW-0433">Leucine-rich repeat</keyword>
<evidence type="ECO:0000256" key="3">
    <source>
        <dbReference type="ARBA" id="ARBA00004496"/>
    </source>
</evidence>
<feature type="compositionally biased region" description="Basic and acidic residues" evidence="14">
    <location>
        <begin position="1381"/>
        <end position="1404"/>
    </location>
</feature>
<feature type="region of interest" description="Disordered" evidence="14">
    <location>
        <begin position="914"/>
        <end position="936"/>
    </location>
</feature>
<feature type="compositionally biased region" description="Basic and acidic residues" evidence="14">
    <location>
        <begin position="2092"/>
        <end position="2107"/>
    </location>
</feature>
<keyword evidence="6" id="KW-0963">Cytoplasm</keyword>
<keyword evidence="13" id="KW-0472">Membrane</keyword>
<dbReference type="GO" id="GO:0045211">
    <property type="term" value="C:postsynaptic membrane"/>
    <property type="evidence" value="ECO:0007669"/>
    <property type="project" value="TreeGrafter"/>
</dbReference>
<dbReference type="Pfam" id="PF23598">
    <property type="entry name" value="LRR_14"/>
    <property type="match status" value="1"/>
</dbReference>
<feature type="compositionally biased region" description="Pro residues" evidence="14">
    <location>
        <begin position="2197"/>
        <end position="2207"/>
    </location>
</feature>
<feature type="region of interest" description="Disordered" evidence="14">
    <location>
        <begin position="539"/>
        <end position="625"/>
    </location>
</feature>
<evidence type="ECO:0000256" key="4">
    <source>
        <dbReference type="ARBA" id="ARBA00022473"/>
    </source>
</evidence>
<feature type="region of interest" description="Disordered" evidence="14">
    <location>
        <begin position="777"/>
        <end position="799"/>
    </location>
</feature>
<dbReference type="PROSITE" id="PS51450">
    <property type="entry name" value="LRR"/>
    <property type="match status" value="4"/>
</dbReference>
<evidence type="ECO:0000256" key="11">
    <source>
        <dbReference type="ARBA" id="ARBA00022949"/>
    </source>
</evidence>
<dbReference type="FunFam" id="3.80.10.10:FF:000599">
    <property type="entry name" value="Leucine-rich repeat-containing protein"/>
    <property type="match status" value="1"/>
</dbReference>
<feature type="compositionally biased region" description="Basic residues" evidence="14">
    <location>
        <begin position="606"/>
        <end position="621"/>
    </location>
</feature>
<protein>
    <recommendedName>
        <fullName evidence="15">PDZ domain-containing protein</fullName>
    </recommendedName>
</protein>
<keyword evidence="12" id="KW-0175">Coiled coil</keyword>
<evidence type="ECO:0000256" key="5">
    <source>
        <dbReference type="ARBA" id="ARBA00022475"/>
    </source>
</evidence>
<feature type="compositionally biased region" description="Pro residues" evidence="14">
    <location>
        <begin position="1679"/>
        <end position="1699"/>
    </location>
</feature>
<evidence type="ECO:0000256" key="14">
    <source>
        <dbReference type="SAM" id="MobiDB-lite"/>
    </source>
</evidence>
<dbReference type="InterPro" id="IPR055414">
    <property type="entry name" value="LRR_R13L4/SHOC2-like"/>
</dbReference>
<dbReference type="SMART" id="SM00369">
    <property type="entry name" value="LRR_TYP"/>
    <property type="match status" value="14"/>
</dbReference>
<dbReference type="InterPro" id="IPR036034">
    <property type="entry name" value="PDZ_sf"/>
</dbReference>
<dbReference type="InterPro" id="IPR032675">
    <property type="entry name" value="LRR_dom_sf"/>
</dbReference>
<dbReference type="InterPro" id="IPR001478">
    <property type="entry name" value="PDZ"/>
</dbReference>
<feature type="compositionally biased region" description="Polar residues" evidence="14">
    <location>
        <begin position="1488"/>
        <end position="1508"/>
    </location>
</feature>
<evidence type="ECO:0000256" key="6">
    <source>
        <dbReference type="ARBA" id="ARBA00022490"/>
    </source>
</evidence>
<dbReference type="GO" id="GO:0098887">
    <property type="term" value="P:neurotransmitter receptor transport, endosome to postsynaptic membrane"/>
    <property type="evidence" value="ECO:0007669"/>
    <property type="project" value="TreeGrafter"/>
</dbReference>
<dbReference type="Proteomes" id="UP001153636">
    <property type="component" value="Chromosome 4"/>
</dbReference>
<dbReference type="GO" id="GO:0005737">
    <property type="term" value="C:cytoplasm"/>
    <property type="evidence" value="ECO:0007669"/>
    <property type="project" value="UniProtKB-SubCell"/>
</dbReference>
<dbReference type="FunFam" id="2.30.42.10:FF:000064">
    <property type="entry name" value="protein lap4 isoform X1"/>
    <property type="match status" value="1"/>
</dbReference>
<dbReference type="InterPro" id="IPR001611">
    <property type="entry name" value="Leu-rich_rpt"/>
</dbReference>
<dbReference type="PROSITE" id="PS50106">
    <property type="entry name" value="PDZ"/>
    <property type="match status" value="4"/>
</dbReference>
<feature type="region of interest" description="Disordered" evidence="14">
    <location>
        <begin position="2092"/>
        <end position="2148"/>
    </location>
</feature>
<feature type="compositionally biased region" description="Basic and acidic residues" evidence="14">
    <location>
        <begin position="2120"/>
        <end position="2134"/>
    </location>
</feature>
<dbReference type="InterPro" id="IPR003591">
    <property type="entry name" value="Leu-rich_rpt_typical-subtyp"/>
</dbReference>
<evidence type="ECO:0000259" key="15">
    <source>
        <dbReference type="PROSITE" id="PS50106"/>
    </source>
</evidence>
<feature type="region of interest" description="Disordered" evidence="14">
    <location>
        <begin position="2010"/>
        <end position="2040"/>
    </location>
</feature>
<dbReference type="GO" id="GO:0016323">
    <property type="term" value="C:basolateral plasma membrane"/>
    <property type="evidence" value="ECO:0007669"/>
    <property type="project" value="TreeGrafter"/>
</dbReference>
<feature type="domain" description="PDZ" evidence="15">
    <location>
        <begin position="1156"/>
        <end position="1246"/>
    </location>
</feature>
<feature type="compositionally biased region" description="Polar residues" evidence="14">
    <location>
        <begin position="917"/>
        <end position="929"/>
    </location>
</feature>
<feature type="compositionally biased region" description="Low complexity" evidence="14">
    <location>
        <begin position="1078"/>
        <end position="1099"/>
    </location>
</feature>
<feature type="compositionally biased region" description="Low complexity" evidence="14">
    <location>
        <begin position="1935"/>
        <end position="1944"/>
    </location>
</feature>
<keyword evidence="9" id="KW-0677">Repeat</keyword>
<evidence type="ECO:0000256" key="10">
    <source>
        <dbReference type="ARBA" id="ARBA00022782"/>
    </source>
</evidence>
<dbReference type="SUPFAM" id="SSF52058">
    <property type="entry name" value="L domain-like"/>
    <property type="match status" value="2"/>
</dbReference>
<dbReference type="Pfam" id="PF00595">
    <property type="entry name" value="PDZ"/>
    <property type="match status" value="4"/>
</dbReference>
<dbReference type="SUPFAM" id="SSF50156">
    <property type="entry name" value="PDZ domain-like"/>
    <property type="match status" value="4"/>
</dbReference>
<dbReference type="GO" id="GO:0005912">
    <property type="term" value="C:adherens junction"/>
    <property type="evidence" value="ECO:0007669"/>
    <property type="project" value="TreeGrafter"/>
</dbReference>
<keyword evidence="10" id="KW-0221">Differentiation</keyword>
<dbReference type="CDD" id="cd06702">
    <property type="entry name" value="PDZ3_Scribble-like"/>
    <property type="match status" value="1"/>
</dbReference>
<evidence type="ECO:0000313" key="16">
    <source>
        <dbReference type="EMBL" id="CAH1109903.1"/>
    </source>
</evidence>
<feature type="region of interest" description="Disordered" evidence="14">
    <location>
        <begin position="443"/>
        <end position="503"/>
    </location>
</feature>
<feature type="compositionally biased region" description="Low complexity" evidence="14">
    <location>
        <begin position="786"/>
        <end position="796"/>
    </location>
</feature>
<dbReference type="GO" id="GO:0030154">
    <property type="term" value="P:cell differentiation"/>
    <property type="evidence" value="ECO:0007669"/>
    <property type="project" value="UniProtKB-KW"/>
</dbReference>
<keyword evidence="4" id="KW-0217">Developmental protein</keyword>
<dbReference type="FunFam" id="3.80.10.10:FF:000036">
    <property type="entry name" value="protein scribble homolog isoform X1"/>
    <property type="match status" value="1"/>
</dbReference>
<dbReference type="OrthoDB" id="2187496at2759"/>
<feature type="compositionally biased region" description="Basic and acidic residues" evidence="14">
    <location>
        <begin position="480"/>
        <end position="491"/>
    </location>
</feature>
<dbReference type="PANTHER" id="PTHR23119">
    <property type="entry name" value="DISCS LARGE"/>
    <property type="match status" value="1"/>
</dbReference>
<comment type="subcellular location">
    <subcellularLocation>
        <location evidence="2">Cell junction</location>
    </subcellularLocation>
    <subcellularLocation>
        <location evidence="1">Cell membrane</location>
        <topology evidence="1">Peripheral membrane protein</topology>
    </subcellularLocation>
    <subcellularLocation>
        <location evidence="3">Cytoplasm</location>
    </subcellularLocation>
</comment>
<feature type="region of interest" description="Disordered" evidence="14">
    <location>
        <begin position="961"/>
        <end position="1055"/>
    </location>
</feature>
<dbReference type="CDD" id="cd06703">
    <property type="entry name" value="PDZ2_Scribble-like"/>
    <property type="match status" value="1"/>
</dbReference>
<feature type="region of interest" description="Disordered" evidence="14">
    <location>
        <begin position="1074"/>
        <end position="1099"/>
    </location>
</feature>
<sequence>MFRCIPIFKGCNRQVETVDKRHCSLINVPEDILRYSRSLEELLLDANRIQVLPKNFFRLHRLRKLGLSDNEINNLPSDIQNFEHLVELDVSRNDIPDIPESIGQLRLLRVADFSSNPIPRLPPAFSQLKSLTLLGLNDMSLTSLPHDFGQLTSLTSLELRENLLKELPASLAKLTNLERLDLGDNEIEELPSHIGKLPALQELWLDHNQLQSLPPEIGQLSNLTCLDLSENRLEYLPEDVAGLESLTDLHLSQNVLETLPDGIGKLEKLTILKVDQNRLTSLNSNVGHCRNLQELILTENFLSELPVEVGKLVRLTNLNIDRNSLTSIPEEIGNLEELGVLSLRDNRLTMLPDTLGNCVRLHVLDVSGNRLPYLPYTLLQLSLKAVWLSDNQAQPLLTFQTDNDPDTGKTVLTCFLLPQQEYQPTIASEGRFYPRDVTPGFCSNGSTLSRTDGAATEDDDDDDDWREQEASRTHSVKFTDPQEKDNRETPFVRHNTPHPKELKAKAHKLFGKGQNSIEESDQHANDTSAMAVEAINQHIRRSETPQIIEPDTDSNMGNGQIEESSEPSQDDEDTDEDHVTLRRVGFVGGTSSASSADERDSSMKQNRLHRRDTPHHLKNKRITTVPIDKDKVASIIAQALKRKEDESDRTSVSTPPGSVGDRSCSSSQAGDSDAAVELREEKYEIHIERSQTGLGLSIAGGRGSTPFKGDDEGIFISRVTESGPADLAGLRVGDKVVTVNGVNVVSVSHYDAVEVLKASGPVLILEVTREVTRLIKPPNTSIGTKSSPSPSLSSRSDVGVKNVIPPPLPPPLEDDVQLQKVLVHTTLIRDSRGLGFSIAGGKGSQPFKSDSDAIFVSRITDGGVADKDGKLLVGDRVISINGVDLSGASHDQAVGMLTGLERFVRLVVEREVPLENNGENPSPGPQQSPRLFGLPKPYTGLYASNSYMANRPGYTTGYRRSAELEKKTSESPEPTKPPTPTPILSETPKTNGIDHTAPKEVPKPAPRRINSTSSETSQSSQPPQTAQKLPSTEKTASQTNHKKTSSHSSLEDDTQVFSRPITNEEFQAMIPPHFLKQTPTPTSTTPTNSSPNATSDNVTNSVTTVTIKRPEPPIELPPPPTGPGRVTEIITKSTFTETVVTRITDNKLVEPLIIEDVSLSKLGGSLGFSIIGGTDHSSIPFGAKEPGIFISHLVPGGTAAKSGKLRVGDRILKVNGTDVTHATHQEAVMELLRPGDYITLCIRHDPLPEGYQELVIEKTDAEKLGMHIKGGLQGQRGNPLDRSDEGVFVSKINSVGAARRDGRLKAGMRLLEVNGKSLLGATHQEAVNALRACGNVIHMVVCKGYDKSDVDRAVQDGRLNRSSSVSSRSQSVSSLDVPDEDSQHEQRAKTELLQFEKEEAERRLQPISQEEEDEEEENLSIVEAKPPSPAEKVLDVVRAVETLAHGPIENSIPPKSPNSELKTTTIVMSKHTLAPTPTTDDLLHASTLPKSTKPNTDVDTGTLQPNHIQKNTTNIDDEISTLTESLPNVIPPPLNYSEIETDQYEHMNYTNHYAAPTNTSYSVHPPRVSSDFSNNNNKFSFNMPPHDQPFQINVFNNMPQPYNTYQYDYMSNFTGYPIVPPPTDSLSSLTGTQLLADDDIIVVPPPPPLDLDDTPSIRSLSPTPILDYRSSPTNFMRSPSPPPLPKTPPPPLPTQPPPPLDDDVFTKEKILETSVQVTTTTSLNKNKHLRFAEDDIVTPPIGALKKLVTSLKDDVVASSGVTEDLEVSVTAITENNNKEILTVQTETEEPLQQHPTDNVLVPANTDRRNRVFVTSLTETEKVTPPPLGAVKKRVTYSLEDPLEYSDTENMDPPDYKRIVTKISETNVPLRIHNQPSIDRNTKFIRSWADTEQTTSSHELTTKNRHFTPAPFKLTRPTSEIYEKRALSPTPPTTPTTPTRLIVRPQVPPPPIPKGAVKKIPPPVPVKTSKITPARSENNLLESDYLKNKHSRVTVPNRPVSLVISDRKDMAFPSGKLGTYGTVAKPPQSPQNNPPKQSVSDRKKFFETAMEESQKPSKPEKVFSYLSADELEKLKAEEEKKIATLSTSDINSLHELDHSDGESAESQRSRPSSTIGIVRTVKAERRLRDRLREEGLLTDEDDTPLSPAEERALRAEKRAAWRAARLKSLEQDAIQAQMVIKSMTDMVGVGELPTITSPVPPATSPEPPNEIDGSPQKNELRPSSADFPKLAVRTKPGNTTVRESEKVLGETVTRRTEEYVDETGEKRVRTVEYVEKLIEREV</sequence>
<dbReference type="GO" id="GO:0098609">
    <property type="term" value="P:cell-cell adhesion"/>
    <property type="evidence" value="ECO:0007669"/>
    <property type="project" value="TreeGrafter"/>
</dbReference>
<evidence type="ECO:0000256" key="12">
    <source>
        <dbReference type="ARBA" id="ARBA00023054"/>
    </source>
</evidence>
<keyword evidence="17" id="KW-1185">Reference proteome</keyword>
<dbReference type="Pfam" id="PF13855">
    <property type="entry name" value="LRR_8"/>
    <property type="match status" value="2"/>
</dbReference>
<dbReference type="FunFam" id="2.30.42.10:FF:000041">
    <property type="entry name" value="protein scribble homolog isoform X1"/>
    <property type="match status" value="1"/>
</dbReference>
<feature type="region of interest" description="Disordered" evidence="14">
    <location>
        <begin position="1474"/>
        <end position="1508"/>
    </location>
</feature>
<feature type="compositionally biased region" description="Low complexity" evidence="14">
    <location>
        <begin position="1361"/>
        <end position="1374"/>
    </location>
</feature>
<keyword evidence="7" id="KW-0597">Phosphoprotein</keyword>
<proteinExistence type="predicted"/>
<feature type="region of interest" description="Disordered" evidence="14">
    <location>
        <begin position="1644"/>
        <end position="1700"/>
    </location>
</feature>
<dbReference type="GO" id="GO:0043113">
    <property type="term" value="P:receptor clustering"/>
    <property type="evidence" value="ECO:0007669"/>
    <property type="project" value="TreeGrafter"/>
</dbReference>
<accession>A0A9P0D110</accession>
<feature type="region of interest" description="Disordered" evidence="14">
    <location>
        <begin position="1925"/>
        <end position="1969"/>
    </location>
</feature>
<dbReference type="GO" id="GO:0098968">
    <property type="term" value="P:neurotransmitter receptor transport postsynaptic membrane to endosome"/>
    <property type="evidence" value="ECO:0007669"/>
    <property type="project" value="TreeGrafter"/>
</dbReference>
<dbReference type="SMART" id="SM00228">
    <property type="entry name" value="PDZ"/>
    <property type="match status" value="4"/>
</dbReference>
<dbReference type="EMBL" id="OV651816">
    <property type="protein sequence ID" value="CAH1109903.1"/>
    <property type="molecule type" value="Genomic_DNA"/>
</dbReference>
<dbReference type="SMART" id="SM00365">
    <property type="entry name" value="LRR_SD22"/>
    <property type="match status" value="5"/>
</dbReference>
<feature type="compositionally biased region" description="Acidic residues" evidence="14">
    <location>
        <begin position="1409"/>
        <end position="1418"/>
    </location>
</feature>
<feature type="domain" description="PDZ" evidence="15">
    <location>
        <begin position="824"/>
        <end position="912"/>
    </location>
</feature>
<feature type="region of interest" description="Disordered" evidence="14">
    <location>
        <begin position="1356"/>
        <end position="1427"/>
    </location>
</feature>
<feature type="compositionally biased region" description="Basic and acidic residues" evidence="14">
    <location>
        <begin position="2241"/>
        <end position="2252"/>
    </location>
</feature>
<dbReference type="GO" id="GO:0019901">
    <property type="term" value="F:protein kinase binding"/>
    <property type="evidence" value="ECO:0007669"/>
    <property type="project" value="TreeGrafter"/>
</dbReference>
<dbReference type="CDD" id="cd06701">
    <property type="entry name" value="PDZ4_Scribble-like"/>
    <property type="match status" value="1"/>
</dbReference>
<feature type="region of interest" description="Disordered" evidence="14">
    <location>
        <begin position="640"/>
        <end position="675"/>
    </location>
</feature>
<dbReference type="Gene3D" id="3.80.10.10">
    <property type="entry name" value="Ribonuclease Inhibitor"/>
    <property type="match status" value="4"/>
</dbReference>
<name>A0A9P0D110_9CUCU</name>
<feature type="compositionally biased region" description="Polar residues" evidence="14">
    <location>
        <begin position="1026"/>
        <end position="1039"/>
    </location>
</feature>
<keyword evidence="5" id="KW-1003">Cell membrane</keyword>